<gene>
    <name evidence="4" type="ORF">N2K84_05315</name>
</gene>
<feature type="repeat" description="TPR" evidence="3">
    <location>
        <begin position="265"/>
        <end position="298"/>
    </location>
</feature>
<dbReference type="PANTHER" id="PTHR44858">
    <property type="entry name" value="TETRATRICOPEPTIDE REPEAT PROTEIN 6"/>
    <property type="match status" value="1"/>
</dbReference>
<dbReference type="InterPro" id="IPR050498">
    <property type="entry name" value="Ycf3"/>
</dbReference>
<feature type="repeat" description="TPR" evidence="3">
    <location>
        <begin position="197"/>
        <end position="230"/>
    </location>
</feature>
<reference evidence="4" key="1">
    <citation type="submission" date="2022-10" db="EMBL/GenBank/DDBJ databases">
        <title>Gaoshiqiia sediminis gen. nov., sp. nov., isolated from coastal sediment.</title>
        <authorList>
            <person name="Yu W.X."/>
            <person name="Mu D.S."/>
            <person name="Du J.Z."/>
            <person name="Liang Y.Q."/>
        </authorList>
    </citation>
    <scope>NUCLEOTIDE SEQUENCE</scope>
    <source>
        <strain evidence="4">A06</strain>
    </source>
</reference>
<proteinExistence type="predicted"/>
<evidence type="ECO:0000256" key="2">
    <source>
        <dbReference type="ARBA" id="ARBA00022803"/>
    </source>
</evidence>
<feature type="repeat" description="TPR" evidence="3">
    <location>
        <begin position="299"/>
        <end position="332"/>
    </location>
</feature>
<dbReference type="PANTHER" id="PTHR44858:SF1">
    <property type="entry name" value="UDP-N-ACETYLGLUCOSAMINE--PEPTIDE N-ACETYLGLUCOSAMINYLTRANSFERASE SPINDLY-RELATED"/>
    <property type="match status" value="1"/>
</dbReference>
<evidence type="ECO:0000256" key="1">
    <source>
        <dbReference type="ARBA" id="ARBA00022737"/>
    </source>
</evidence>
<name>A0AA41YA85_9BACT</name>
<dbReference type="Pfam" id="PF14559">
    <property type="entry name" value="TPR_19"/>
    <property type="match status" value="1"/>
</dbReference>
<keyword evidence="2 3" id="KW-0802">TPR repeat</keyword>
<accession>A0AA41YA85</accession>
<dbReference type="InterPro" id="IPR019734">
    <property type="entry name" value="TPR_rpt"/>
</dbReference>
<evidence type="ECO:0000313" key="4">
    <source>
        <dbReference type="EMBL" id="MCW0482140.1"/>
    </source>
</evidence>
<evidence type="ECO:0000256" key="3">
    <source>
        <dbReference type="PROSITE-ProRule" id="PRU00339"/>
    </source>
</evidence>
<dbReference type="Proteomes" id="UP001163821">
    <property type="component" value="Unassembled WGS sequence"/>
</dbReference>
<dbReference type="SMART" id="SM00028">
    <property type="entry name" value="TPR"/>
    <property type="match status" value="5"/>
</dbReference>
<dbReference type="Pfam" id="PF13414">
    <property type="entry name" value="TPR_11"/>
    <property type="match status" value="1"/>
</dbReference>
<sequence>MTKLRRKQKLFNNQLKKNKFELKKYLKLTVMMKKTILLFAFLISVAGAYAQKGKVASAQTLKDTQKLDKALEAINEAIDPTNEKAEKSIPWAKTWEVRGDIYRAIYQSKDENIKKLADDPLQTSLESFKKALELDEKGRNANGVKINLTLLISDFTDQAVNAFNENNYELALKSFESILDIESMPVMQEAGQAAVDTVIIFNAGLAAYNAEKYDDAIQYYKEAAKYDYNGARTYELIASSYTSKQDTASALLTLQEGFEKYPENSSILVLMINIYLNANKVDDAMKYLELAIKQDPENGSFHFAQGSLYDKLGETEKAIKAYEKAIELKEDYFDAYYNLGAIYYNQGVKQVEVANAVPTNQPDKYEEEKNKADEEFKKAIPYMEKASEINAEDTFSLESLKTLYYRLKMMDKFDEVNKKLEDLK</sequence>
<evidence type="ECO:0000313" key="5">
    <source>
        <dbReference type="Proteomes" id="UP001163821"/>
    </source>
</evidence>
<keyword evidence="5" id="KW-1185">Reference proteome</keyword>
<dbReference type="AlphaFoldDB" id="A0AA41YA85"/>
<dbReference type="InterPro" id="IPR011990">
    <property type="entry name" value="TPR-like_helical_dom_sf"/>
</dbReference>
<dbReference type="PROSITE" id="PS50005">
    <property type="entry name" value="TPR"/>
    <property type="match status" value="3"/>
</dbReference>
<dbReference type="EMBL" id="JAPAAF010000005">
    <property type="protein sequence ID" value="MCW0482140.1"/>
    <property type="molecule type" value="Genomic_DNA"/>
</dbReference>
<comment type="caution">
    <text evidence="4">The sequence shown here is derived from an EMBL/GenBank/DDBJ whole genome shotgun (WGS) entry which is preliminary data.</text>
</comment>
<organism evidence="4 5">
    <name type="scientific">Gaoshiqia sediminis</name>
    <dbReference type="NCBI Taxonomy" id="2986998"/>
    <lineage>
        <taxon>Bacteria</taxon>
        <taxon>Pseudomonadati</taxon>
        <taxon>Bacteroidota</taxon>
        <taxon>Bacteroidia</taxon>
        <taxon>Marinilabiliales</taxon>
        <taxon>Prolixibacteraceae</taxon>
        <taxon>Gaoshiqia</taxon>
    </lineage>
</organism>
<dbReference type="Gene3D" id="1.25.40.10">
    <property type="entry name" value="Tetratricopeptide repeat domain"/>
    <property type="match status" value="3"/>
</dbReference>
<dbReference type="SUPFAM" id="SSF48439">
    <property type="entry name" value="Protein prenylyltransferase"/>
    <property type="match status" value="1"/>
</dbReference>
<keyword evidence="1" id="KW-0677">Repeat</keyword>
<dbReference type="SUPFAM" id="SSF48452">
    <property type="entry name" value="TPR-like"/>
    <property type="match status" value="1"/>
</dbReference>
<dbReference type="RefSeq" id="WP_282590748.1">
    <property type="nucleotide sequence ID" value="NZ_JAPAAF010000005.1"/>
</dbReference>
<protein>
    <submittedName>
        <fullName evidence="4">Tetratricopeptide repeat protein</fullName>
    </submittedName>
</protein>